<comment type="caution">
    <text evidence="1">The sequence shown here is derived from an EMBL/GenBank/DDBJ whole genome shotgun (WGS) entry which is preliminary data.</text>
</comment>
<dbReference type="GO" id="GO:0016020">
    <property type="term" value="C:membrane"/>
    <property type="evidence" value="ECO:0007669"/>
    <property type="project" value="TreeGrafter"/>
</dbReference>
<dbReference type="InterPro" id="IPR036770">
    <property type="entry name" value="Ankyrin_rpt-contain_sf"/>
</dbReference>
<accession>A0A835YEK0</accession>
<dbReference type="GO" id="GO:0046513">
    <property type="term" value="P:ceramide biosynthetic process"/>
    <property type="evidence" value="ECO:0007669"/>
    <property type="project" value="TreeGrafter"/>
</dbReference>
<organism evidence="1 2">
    <name type="scientific">Edaphochlamys debaryana</name>
    <dbReference type="NCBI Taxonomy" id="47281"/>
    <lineage>
        <taxon>Eukaryota</taxon>
        <taxon>Viridiplantae</taxon>
        <taxon>Chlorophyta</taxon>
        <taxon>core chlorophytes</taxon>
        <taxon>Chlorophyceae</taxon>
        <taxon>CS clade</taxon>
        <taxon>Chlamydomonadales</taxon>
        <taxon>Chlamydomonadales incertae sedis</taxon>
        <taxon>Edaphochlamys</taxon>
    </lineage>
</organism>
<dbReference type="GO" id="GO:0030149">
    <property type="term" value="P:sphingolipid catabolic process"/>
    <property type="evidence" value="ECO:0007669"/>
    <property type="project" value="TreeGrafter"/>
</dbReference>
<dbReference type="PANTHER" id="PTHR12393">
    <property type="entry name" value="SPHINGOMYELIN PHOSPHODIESTERASE RELATED"/>
    <property type="match status" value="1"/>
</dbReference>
<sequence length="280" mass="29706">MRQRRQLIEAIAAYGDIDWLQRAADAADCTLTVHVVAAAARAGRLESCQRLCELGCSLFGIDAGAGDGDPLSCAASAGHVVVCEWLLAHGGMAGSDSPAFAAARGGHESLMRSLWQLQWLHQSRGYPIAQGSLTTAAARCGNLAAFTWLREQGAPLQFFAKVKPPPHASPTEVLPGFIQAGCAVDRTGTAAAAISRGDRSGLEWLLERFGAGEFNFNRLLSKAIRKGRVELLDLLHARGSAAQNDDGAWEWVLGMAGASGDWWRARLWPEASQAGCGAAL</sequence>
<name>A0A835YEK0_9CHLO</name>
<protein>
    <submittedName>
        <fullName evidence="1">Uncharacterized protein</fullName>
    </submittedName>
</protein>
<dbReference type="SUPFAM" id="SSF48403">
    <property type="entry name" value="Ankyrin repeat"/>
    <property type="match status" value="1"/>
</dbReference>
<gene>
    <name evidence="1" type="ORF">HYH03_001805</name>
</gene>
<dbReference type="GO" id="GO:0005783">
    <property type="term" value="C:endoplasmic reticulum"/>
    <property type="evidence" value="ECO:0007669"/>
    <property type="project" value="TreeGrafter"/>
</dbReference>
<dbReference type="AlphaFoldDB" id="A0A835YEK0"/>
<dbReference type="EMBL" id="JAEHOE010000004">
    <property type="protein sequence ID" value="KAG2500227.1"/>
    <property type="molecule type" value="Genomic_DNA"/>
</dbReference>
<dbReference type="GO" id="GO:0071944">
    <property type="term" value="C:cell periphery"/>
    <property type="evidence" value="ECO:0007669"/>
    <property type="project" value="TreeGrafter"/>
</dbReference>
<keyword evidence="2" id="KW-1185">Reference proteome</keyword>
<reference evidence="1" key="1">
    <citation type="journal article" date="2020" name="bioRxiv">
        <title>Comparative genomics of Chlamydomonas.</title>
        <authorList>
            <person name="Craig R.J."/>
            <person name="Hasan A.R."/>
            <person name="Ness R.W."/>
            <person name="Keightley P.D."/>
        </authorList>
    </citation>
    <scope>NUCLEOTIDE SEQUENCE</scope>
    <source>
        <strain evidence="1">CCAP 11/70</strain>
    </source>
</reference>
<evidence type="ECO:0000313" key="2">
    <source>
        <dbReference type="Proteomes" id="UP000612055"/>
    </source>
</evidence>
<dbReference type="PANTHER" id="PTHR12393:SF6">
    <property type="entry name" value="SPHINGOMYELIN PHOSPHODIESTERASE 2"/>
    <property type="match status" value="1"/>
</dbReference>
<dbReference type="Proteomes" id="UP000612055">
    <property type="component" value="Unassembled WGS sequence"/>
</dbReference>
<dbReference type="GO" id="GO:0004620">
    <property type="term" value="F:phospholipase activity"/>
    <property type="evidence" value="ECO:0007669"/>
    <property type="project" value="TreeGrafter"/>
</dbReference>
<evidence type="ECO:0000313" key="1">
    <source>
        <dbReference type="EMBL" id="KAG2500227.1"/>
    </source>
</evidence>
<proteinExistence type="predicted"/>
<dbReference type="Gene3D" id="1.25.40.20">
    <property type="entry name" value="Ankyrin repeat-containing domain"/>
    <property type="match status" value="1"/>
</dbReference>